<dbReference type="InterPro" id="IPR035973">
    <property type="entry name" value="Cyt_c_oxidase_su3-like_sf"/>
</dbReference>
<keyword evidence="5" id="KW-1278">Translocase</keyword>
<dbReference type="InterPro" id="IPR013833">
    <property type="entry name" value="Cyt_c_oxidase_su3_a-hlx"/>
</dbReference>
<keyword evidence="6 11" id="KW-1133">Transmembrane helix</keyword>
<evidence type="ECO:0000256" key="2">
    <source>
        <dbReference type="ARBA" id="ARBA00010581"/>
    </source>
</evidence>
<feature type="transmembrane region" description="Helical" evidence="11">
    <location>
        <begin position="90"/>
        <end position="110"/>
    </location>
</feature>
<evidence type="ECO:0000256" key="3">
    <source>
        <dbReference type="ARBA" id="ARBA00012949"/>
    </source>
</evidence>
<evidence type="ECO:0000256" key="5">
    <source>
        <dbReference type="ARBA" id="ARBA00022967"/>
    </source>
</evidence>
<evidence type="ECO:0000256" key="6">
    <source>
        <dbReference type="ARBA" id="ARBA00022989"/>
    </source>
</evidence>
<evidence type="ECO:0000256" key="4">
    <source>
        <dbReference type="ARBA" id="ARBA00022692"/>
    </source>
</evidence>
<dbReference type="GO" id="GO:0004129">
    <property type="term" value="F:cytochrome-c oxidase activity"/>
    <property type="evidence" value="ECO:0007669"/>
    <property type="project" value="UniProtKB-EC"/>
</dbReference>
<dbReference type="AlphaFoldDB" id="A0A2A2FAN1"/>
<keyword evidence="4 10" id="KW-0812">Transmembrane</keyword>
<name>A0A2A2FAN1_9GAMM</name>
<dbReference type="CDD" id="cd01665">
    <property type="entry name" value="Cyt_c_Oxidase_III"/>
    <property type="match status" value="1"/>
</dbReference>
<organism evidence="13 14">
    <name type="scientific">Halovibrio salipaludis</name>
    <dbReference type="NCBI Taxonomy" id="2032626"/>
    <lineage>
        <taxon>Bacteria</taxon>
        <taxon>Pseudomonadati</taxon>
        <taxon>Pseudomonadota</taxon>
        <taxon>Gammaproteobacteria</taxon>
        <taxon>Oceanospirillales</taxon>
        <taxon>Halomonadaceae</taxon>
        <taxon>Halovibrio</taxon>
    </lineage>
</organism>
<sequence>MSSNQSYYVPESSIWPIVGSVGMLLTFFGLSSVLVNQSNGDSTTTAWVVFTVGALVLIYMITGWLRDVIRESRAGLYDAQMDRSFRQGMSWFIFSEVAFFAALFGSLFYIRFFAVPWLGGEGAKGTANMLWEGFQAQWPLLTNPDNSQFAGPDSVIGPWGLPLLNTLILVASSITLTLSHKALKYDKRKPTIYWLAATVALGALFLFFQIEEYVEAYSHLNLTLDSGIYGSIFFLMTGFHGLHVLLGGIILFVVLMRLIKGHFSAHDHFGYEAGAWYWHFVDVVWIMLFVFVYVI</sequence>
<dbReference type="Gene3D" id="1.20.120.80">
    <property type="entry name" value="Cytochrome c oxidase, subunit III, four-helix bundle"/>
    <property type="match status" value="1"/>
</dbReference>
<comment type="caution">
    <text evidence="13">The sequence shown here is derived from an EMBL/GenBank/DDBJ whole genome shotgun (WGS) entry which is preliminary data.</text>
</comment>
<dbReference type="EC" id="7.1.1.9" evidence="3"/>
<dbReference type="OrthoDB" id="9810850at2"/>
<evidence type="ECO:0000256" key="10">
    <source>
        <dbReference type="RuleBase" id="RU003376"/>
    </source>
</evidence>
<evidence type="ECO:0000313" key="13">
    <source>
        <dbReference type="EMBL" id="PAU81998.1"/>
    </source>
</evidence>
<dbReference type="Proteomes" id="UP000218896">
    <property type="component" value="Unassembled WGS sequence"/>
</dbReference>
<dbReference type="InterPro" id="IPR000298">
    <property type="entry name" value="Cyt_c_oxidase-like_su3"/>
</dbReference>
<feature type="transmembrane region" description="Helical" evidence="11">
    <location>
        <begin position="191"/>
        <end position="208"/>
    </location>
</feature>
<feature type="transmembrane region" description="Helical" evidence="11">
    <location>
        <begin position="276"/>
        <end position="294"/>
    </location>
</feature>
<dbReference type="RefSeq" id="WP_095616096.1">
    <property type="nucleotide sequence ID" value="NZ_NSKD01000001.1"/>
</dbReference>
<feature type="domain" description="Heme-copper oxidase subunit III family profile" evidence="12">
    <location>
        <begin position="3"/>
        <end position="295"/>
    </location>
</feature>
<evidence type="ECO:0000256" key="9">
    <source>
        <dbReference type="ARBA" id="ARBA00031625"/>
    </source>
</evidence>
<dbReference type="InterPro" id="IPR024791">
    <property type="entry name" value="Cyt_c/ubiquinol_Oxase_su3"/>
</dbReference>
<dbReference type="EMBL" id="NSKD01000001">
    <property type="protein sequence ID" value="PAU81998.1"/>
    <property type="molecule type" value="Genomic_DNA"/>
</dbReference>
<accession>A0A2A2FAN1</accession>
<keyword evidence="7 11" id="KW-0472">Membrane</keyword>
<evidence type="ECO:0000256" key="11">
    <source>
        <dbReference type="SAM" id="Phobius"/>
    </source>
</evidence>
<feature type="transmembrane region" description="Helical" evidence="11">
    <location>
        <begin position="228"/>
        <end position="255"/>
    </location>
</feature>
<evidence type="ECO:0000259" key="12">
    <source>
        <dbReference type="PROSITE" id="PS50253"/>
    </source>
</evidence>
<dbReference type="GO" id="GO:0005886">
    <property type="term" value="C:plasma membrane"/>
    <property type="evidence" value="ECO:0007669"/>
    <property type="project" value="UniProtKB-SubCell"/>
</dbReference>
<comment type="similarity">
    <text evidence="2 10">Belongs to the cytochrome c oxidase subunit 3 family.</text>
</comment>
<dbReference type="Pfam" id="PF00510">
    <property type="entry name" value="COX3"/>
    <property type="match status" value="2"/>
</dbReference>
<dbReference type="PANTHER" id="PTHR11403">
    <property type="entry name" value="CYTOCHROME C OXIDASE SUBUNIT III"/>
    <property type="match status" value="1"/>
</dbReference>
<evidence type="ECO:0000256" key="7">
    <source>
        <dbReference type="ARBA" id="ARBA00023136"/>
    </source>
</evidence>
<feature type="transmembrane region" description="Helical" evidence="11">
    <location>
        <begin position="12"/>
        <end position="35"/>
    </location>
</feature>
<dbReference type="PROSITE" id="PS50253">
    <property type="entry name" value="COX3"/>
    <property type="match status" value="1"/>
</dbReference>
<dbReference type="InterPro" id="IPR033945">
    <property type="entry name" value="Cyt_c_oxase_su3_dom"/>
</dbReference>
<evidence type="ECO:0000256" key="1">
    <source>
        <dbReference type="ARBA" id="ARBA00004141"/>
    </source>
</evidence>
<dbReference type="GO" id="GO:0019646">
    <property type="term" value="P:aerobic electron transport chain"/>
    <property type="evidence" value="ECO:0007669"/>
    <property type="project" value="InterPro"/>
</dbReference>
<dbReference type="Gene3D" id="1.10.287.70">
    <property type="match status" value="1"/>
</dbReference>
<proteinExistence type="inferred from homology"/>
<feature type="transmembrane region" description="Helical" evidence="11">
    <location>
        <begin position="47"/>
        <end position="69"/>
    </location>
</feature>
<dbReference type="SUPFAM" id="SSF81452">
    <property type="entry name" value="Cytochrome c oxidase subunit III-like"/>
    <property type="match status" value="1"/>
</dbReference>
<reference evidence="13 14" key="1">
    <citation type="submission" date="2017-08" db="EMBL/GenBank/DDBJ databases">
        <title>Halovibrio sewagensis sp. nov., isolated from wastewater of high salinity.</title>
        <authorList>
            <person name="Dong X."/>
            <person name="Zhang G."/>
        </authorList>
    </citation>
    <scope>NUCLEOTIDE SEQUENCE [LARGE SCALE GENOMIC DNA]</scope>
    <source>
        <strain evidence="13 14">YL5-2</strain>
    </source>
</reference>
<keyword evidence="14" id="KW-1185">Reference proteome</keyword>
<comment type="subcellular location">
    <subcellularLocation>
        <location evidence="10">Cell membrane</location>
        <topology evidence="10">Multi-pass membrane protein</topology>
    </subcellularLocation>
    <subcellularLocation>
        <location evidence="1">Membrane</location>
        <topology evidence="1">Multi-pass membrane protein</topology>
    </subcellularLocation>
</comment>
<dbReference type="FunFam" id="1.20.120.80:FF:000003">
    <property type="entry name" value="Cytochrome c oxidase subunit 3"/>
    <property type="match status" value="1"/>
</dbReference>
<gene>
    <name evidence="13" type="ORF">CK501_02275</name>
</gene>
<evidence type="ECO:0000313" key="14">
    <source>
        <dbReference type="Proteomes" id="UP000218896"/>
    </source>
</evidence>
<protein>
    <recommendedName>
        <fullName evidence="3">cytochrome-c oxidase</fullName>
        <ecNumber evidence="3">7.1.1.9</ecNumber>
    </recommendedName>
    <alternativeName>
        <fullName evidence="8">Cytochrome aa3 subunit 3</fullName>
    </alternativeName>
    <alternativeName>
        <fullName evidence="9">Cytochrome c oxidase polypeptide III</fullName>
    </alternativeName>
</protein>
<evidence type="ECO:0000256" key="8">
    <source>
        <dbReference type="ARBA" id="ARBA00031400"/>
    </source>
</evidence>
<feature type="transmembrane region" description="Helical" evidence="11">
    <location>
        <begin position="159"/>
        <end position="179"/>
    </location>
</feature>
<dbReference type="PANTHER" id="PTHR11403:SF7">
    <property type="entry name" value="CYTOCHROME C OXIDASE SUBUNIT 3"/>
    <property type="match status" value="1"/>
</dbReference>